<proteinExistence type="predicted"/>
<comment type="caution">
    <text evidence="1">The sequence shown here is derived from an EMBL/GenBank/DDBJ whole genome shotgun (WGS) entry which is preliminary data.</text>
</comment>
<dbReference type="GO" id="GO:0003677">
    <property type="term" value="F:DNA binding"/>
    <property type="evidence" value="ECO:0007669"/>
    <property type="project" value="UniProtKB-KW"/>
</dbReference>
<sequence>MTDSATFTRIAMSLPGAISAPHFDRVAFKVKRTFATLAADGRSANIKFTPDEQELKCVVAPEIFRAIDNGWGRQGWTTMTLASANEADIVAALELAHVHAVAKK</sequence>
<dbReference type="AlphaFoldDB" id="A0A7X3K2M7"/>
<evidence type="ECO:0000313" key="1">
    <source>
        <dbReference type="EMBL" id="MVS98078.1"/>
    </source>
</evidence>
<dbReference type="SUPFAM" id="SSF142906">
    <property type="entry name" value="YjbR-like"/>
    <property type="match status" value="1"/>
</dbReference>
<gene>
    <name evidence="1" type="ORF">GO014_03455</name>
</gene>
<accession>A0A7X3K2M7</accession>
<reference evidence="1 2" key="1">
    <citation type="submission" date="2019-12" db="EMBL/GenBank/DDBJ databases">
        <title>Devosia maris sp. nov., isolated from the deep seawater.</title>
        <authorList>
            <person name="Liu Y."/>
        </authorList>
    </citation>
    <scope>NUCLEOTIDE SEQUENCE [LARGE SCALE GENOMIC DNA]</scope>
    <source>
        <strain evidence="1 2">L53-10-65</strain>
    </source>
</reference>
<name>A0A7X3K2M7_9HYPH</name>
<organism evidence="1 2">
    <name type="scientific">Devosia marina</name>
    <dbReference type="NCBI Taxonomy" id="2683198"/>
    <lineage>
        <taxon>Bacteria</taxon>
        <taxon>Pseudomonadati</taxon>
        <taxon>Pseudomonadota</taxon>
        <taxon>Alphaproteobacteria</taxon>
        <taxon>Hyphomicrobiales</taxon>
        <taxon>Devosiaceae</taxon>
        <taxon>Devosia</taxon>
    </lineage>
</organism>
<dbReference type="Pfam" id="PF04237">
    <property type="entry name" value="YjbR"/>
    <property type="match status" value="1"/>
</dbReference>
<evidence type="ECO:0000313" key="2">
    <source>
        <dbReference type="Proteomes" id="UP000438106"/>
    </source>
</evidence>
<dbReference type="InterPro" id="IPR038056">
    <property type="entry name" value="YjbR-like_sf"/>
</dbReference>
<protein>
    <submittedName>
        <fullName evidence="1">MmcQ/YjbR family DNA-binding protein</fullName>
    </submittedName>
</protein>
<dbReference type="EMBL" id="WQRF01000001">
    <property type="protein sequence ID" value="MVS98078.1"/>
    <property type="molecule type" value="Genomic_DNA"/>
</dbReference>
<dbReference type="InterPro" id="IPR058532">
    <property type="entry name" value="YjbR/MT2646/Rv2570-like"/>
</dbReference>
<keyword evidence="2" id="KW-1185">Reference proteome</keyword>
<dbReference type="RefSeq" id="WP_157289124.1">
    <property type="nucleotide sequence ID" value="NZ_WQRF01000001.1"/>
</dbReference>
<dbReference type="Proteomes" id="UP000438106">
    <property type="component" value="Unassembled WGS sequence"/>
</dbReference>
<keyword evidence="1" id="KW-0238">DNA-binding</keyword>